<feature type="region of interest" description="Disordered" evidence="1">
    <location>
        <begin position="190"/>
        <end position="218"/>
    </location>
</feature>
<gene>
    <name evidence="2" type="ORF">PNAL_LOCUS8363</name>
</gene>
<reference evidence="2" key="1">
    <citation type="submission" date="2021-07" db="EMBL/GenBank/DDBJ databases">
        <authorList>
            <person name="Branca A.L. A."/>
        </authorList>
    </citation>
    <scope>NUCLEOTIDE SEQUENCE</scope>
</reference>
<accession>A0A9W4I7K3</accession>
<evidence type="ECO:0000256" key="1">
    <source>
        <dbReference type="SAM" id="MobiDB-lite"/>
    </source>
</evidence>
<protein>
    <submittedName>
        <fullName evidence="2">Uncharacterized protein</fullName>
    </submittedName>
</protein>
<dbReference type="OrthoDB" id="4146887at2759"/>
<evidence type="ECO:0000313" key="3">
    <source>
        <dbReference type="Proteomes" id="UP001153461"/>
    </source>
</evidence>
<evidence type="ECO:0000313" key="2">
    <source>
        <dbReference type="EMBL" id="CAG8235841.1"/>
    </source>
</evidence>
<dbReference type="Proteomes" id="UP001153461">
    <property type="component" value="Unassembled WGS sequence"/>
</dbReference>
<dbReference type="EMBL" id="CAJVNV010000555">
    <property type="protein sequence ID" value="CAG8235841.1"/>
    <property type="molecule type" value="Genomic_DNA"/>
</dbReference>
<name>A0A9W4I7K3_PENNA</name>
<organism evidence="2 3">
    <name type="scientific">Penicillium nalgiovense</name>
    <dbReference type="NCBI Taxonomy" id="60175"/>
    <lineage>
        <taxon>Eukaryota</taxon>
        <taxon>Fungi</taxon>
        <taxon>Dikarya</taxon>
        <taxon>Ascomycota</taxon>
        <taxon>Pezizomycotina</taxon>
        <taxon>Eurotiomycetes</taxon>
        <taxon>Eurotiomycetidae</taxon>
        <taxon>Eurotiales</taxon>
        <taxon>Aspergillaceae</taxon>
        <taxon>Penicillium</taxon>
    </lineage>
</organism>
<feature type="region of interest" description="Disordered" evidence="1">
    <location>
        <begin position="43"/>
        <end position="67"/>
    </location>
</feature>
<comment type="caution">
    <text evidence="2">The sequence shown here is derived from an EMBL/GenBank/DDBJ whole genome shotgun (WGS) entry which is preliminary data.</text>
</comment>
<sequence length="359" mass="39687">MKLKARKAEHSRVCTFPLRRFFNISFPSRFNRLSTSSTAKMASLKTDGSAGPNISLPEPVSRTGPSSSSIMSKLPDGYVVHHFSRFKLLRTCAKVLVESLQSKSENQWLVILGLTQSAIRKLDEDHSCLEGIEYRFAWEGHAGFIKIVPSFEHDSVTDGVTRVLDLSLIKMGLESTISRKWVGTTMYKPTANKGKQADQGFLPPSRRPSAPGLPPGWPTLTIETGLSKSLSQLRQDALWWLSNSSGEVRIVLVISISKREDRVFIEVWQLAPPNSPRPLTRAYIQTLCQQSPNIPPLVQQQAVSQQAYCAHEVEISANGVTGAPLTLPFVAVYDRPPAQGEGDIVLTGQNFLDVTSDLF</sequence>
<dbReference type="AlphaFoldDB" id="A0A9W4I7K3"/>
<proteinExistence type="predicted"/>